<dbReference type="PANTHER" id="PTHR41260">
    <property type="entry name" value="PROTEIN ECSC"/>
    <property type="match status" value="1"/>
</dbReference>
<dbReference type="Proteomes" id="UP000037178">
    <property type="component" value="Unassembled WGS sequence"/>
</dbReference>
<accession>A0A0J9E761</accession>
<dbReference type="EMBL" id="LFTY01000002">
    <property type="protein sequence ID" value="KMW58547.1"/>
    <property type="molecule type" value="Genomic_DNA"/>
</dbReference>
<dbReference type="PATRIC" id="fig|1675527.3.peg.3685"/>
<organism evidence="1 2">
    <name type="scientific">Candidatus Rhodobacter oscarellae</name>
    <dbReference type="NCBI Taxonomy" id="1675527"/>
    <lineage>
        <taxon>Bacteria</taxon>
        <taxon>Pseudomonadati</taxon>
        <taxon>Pseudomonadota</taxon>
        <taxon>Alphaproteobacteria</taxon>
        <taxon>Rhodobacterales</taxon>
        <taxon>Rhodobacter group</taxon>
        <taxon>Rhodobacter</taxon>
    </lineage>
</organism>
<keyword evidence="2" id="KW-1185">Reference proteome</keyword>
<evidence type="ECO:0000313" key="1">
    <source>
        <dbReference type="EMBL" id="KMW58547.1"/>
    </source>
</evidence>
<proteinExistence type="predicted"/>
<comment type="caution">
    <text evidence="1">The sequence shown here is derived from an EMBL/GenBank/DDBJ whole genome shotgun (WGS) entry which is preliminary data.</text>
</comment>
<keyword evidence="1" id="KW-0378">Hydrolase</keyword>
<evidence type="ECO:0000313" key="2">
    <source>
        <dbReference type="Proteomes" id="UP000037178"/>
    </source>
</evidence>
<keyword evidence="1" id="KW-0645">Protease</keyword>
<protein>
    <submittedName>
        <fullName evidence="1">STAPHYLOLYTIC protease PREPROENZYME LASA</fullName>
    </submittedName>
</protein>
<dbReference type="Pfam" id="PF12787">
    <property type="entry name" value="EcsC"/>
    <property type="match status" value="1"/>
</dbReference>
<dbReference type="PANTHER" id="PTHR41260:SF1">
    <property type="entry name" value="PROTEIN ECSC"/>
    <property type="match status" value="1"/>
</dbReference>
<dbReference type="RefSeq" id="WP_049644141.1">
    <property type="nucleotide sequence ID" value="NZ_LFTY01000002.1"/>
</dbReference>
<dbReference type="AlphaFoldDB" id="A0A0J9E761"/>
<name>A0A0J9E761_9RHOB</name>
<dbReference type="STRING" id="1675527.AIOL_003524"/>
<reference evidence="1 2" key="1">
    <citation type="submission" date="2015-06" db="EMBL/GenBank/DDBJ databases">
        <title>Draft genome sequence of an Alphaproteobacteria species associated to the Mediterranean sponge Oscarella lobularis.</title>
        <authorList>
            <person name="Jourda C."/>
            <person name="Santini S."/>
            <person name="Claverie J.-M."/>
        </authorList>
    </citation>
    <scope>NUCLEOTIDE SEQUENCE [LARGE SCALE GENOMIC DNA]</scope>
    <source>
        <strain evidence="1">IGS</strain>
    </source>
</reference>
<dbReference type="OrthoDB" id="7569638at2"/>
<dbReference type="GO" id="GO:0008233">
    <property type="term" value="F:peptidase activity"/>
    <property type="evidence" value="ECO:0007669"/>
    <property type="project" value="UniProtKB-KW"/>
</dbReference>
<sequence length="251" mass="26390">MELLEKPITGDLVEDRLQELAQRYARAGGPIIQVLNLIGGQTDDLIKQLPEGFSDNLVAGTEQALRLAMKAAERSRGVIGDQPGWLTQAVSTAAGAAGGFGGLGSALAELPVTTTIFLHGIQSVAVEHGFDASETGVQFDCVQVFAASGPLEHDDGADLAFLTTRMVLTGPAMQALIARVAPRLAAVLGQKLAAQAVPLLGAAAGAATNYAYSSYYREMAHVHFGLRRLGIEADRDMDVLVKSLRQRLPSG</sequence>
<gene>
    <name evidence="1" type="ORF">AIOL_003524</name>
</gene>
<dbReference type="GO" id="GO:0006508">
    <property type="term" value="P:proteolysis"/>
    <property type="evidence" value="ECO:0007669"/>
    <property type="project" value="UniProtKB-KW"/>
</dbReference>
<dbReference type="InterPro" id="IPR024787">
    <property type="entry name" value="EcsC"/>
</dbReference>